<keyword evidence="3" id="KW-0732">Signal</keyword>
<dbReference type="KEGG" id="cchl:FPL14_19425"/>
<keyword evidence="2" id="KW-0812">Transmembrane</keyword>
<reference evidence="5 6" key="1">
    <citation type="submission" date="2019-07" db="EMBL/GenBank/DDBJ databases">
        <authorList>
            <person name="Kim J.K."/>
            <person name="Cheong H.-M."/>
            <person name="Choi Y."/>
            <person name="Hwang K.J."/>
            <person name="Lee S."/>
            <person name="Choi C."/>
        </authorList>
    </citation>
    <scope>NUCLEOTIDE SEQUENCE [LARGE SCALE GENOMIC DNA]</scope>
    <source>
        <strain evidence="5 6">KS 22</strain>
    </source>
</reference>
<feature type="chain" id="PRO_5028808456" evidence="3">
    <location>
        <begin position="34"/>
        <end position="261"/>
    </location>
</feature>
<dbReference type="Proteomes" id="UP000515679">
    <property type="component" value="Chromosome"/>
</dbReference>
<dbReference type="PANTHER" id="PTHR30373:SF2">
    <property type="entry name" value="UPF0603 PROTEIN YGCG"/>
    <property type="match status" value="1"/>
</dbReference>
<evidence type="ECO:0000313" key="5">
    <source>
        <dbReference type="EMBL" id="QMV43113.1"/>
    </source>
</evidence>
<dbReference type="InterPro" id="IPR007621">
    <property type="entry name" value="TPM_dom"/>
</dbReference>
<dbReference type="Gene3D" id="3.10.310.50">
    <property type="match status" value="1"/>
</dbReference>
<name>A0A7G5C1M9_9BACL</name>
<dbReference type="PANTHER" id="PTHR30373">
    <property type="entry name" value="UPF0603 PROTEIN YGCG"/>
    <property type="match status" value="1"/>
</dbReference>
<accession>A0A7G5C1M9</accession>
<evidence type="ECO:0000256" key="2">
    <source>
        <dbReference type="SAM" id="Phobius"/>
    </source>
</evidence>
<feature type="transmembrane region" description="Helical" evidence="2">
    <location>
        <begin position="206"/>
        <end position="232"/>
    </location>
</feature>
<evidence type="ECO:0000256" key="3">
    <source>
        <dbReference type="SAM" id="SignalP"/>
    </source>
</evidence>
<feature type="domain" description="TPM" evidence="4">
    <location>
        <begin position="43"/>
        <end position="165"/>
    </location>
</feature>
<dbReference type="RefSeq" id="WP_182299345.1">
    <property type="nucleotide sequence ID" value="NZ_CP041969.1"/>
</dbReference>
<dbReference type="EMBL" id="CP041969">
    <property type="protein sequence ID" value="QMV43113.1"/>
    <property type="molecule type" value="Genomic_DNA"/>
</dbReference>
<feature type="region of interest" description="Disordered" evidence="1">
    <location>
        <begin position="241"/>
        <end position="261"/>
    </location>
</feature>
<dbReference type="AlphaFoldDB" id="A0A7G5C1M9"/>
<evidence type="ECO:0000259" key="4">
    <source>
        <dbReference type="Pfam" id="PF04536"/>
    </source>
</evidence>
<keyword evidence="6" id="KW-1185">Reference proteome</keyword>
<dbReference type="Pfam" id="PF04536">
    <property type="entry name" value="TPM_phosphatase"/>
    <property type="match status" value="1"/>
</dbReference>
<sequence>MAAPRFNVKRLSASMLLLAFVSMLTMAAGAVQAQTDTRYGVYVQDEAGVISAQTRDELYRRAVWLFRNTGSAQIGVVTVSSLDGQTLEELAVAKFRKLGLGSKERNDGVLLLYSASERHVRMEVGYGLEGRIPDGKAGAILDQYFVPNRDSNRLDAAFAQTQSAILNEIGAEYGLDTSGVIEADMPPLGAREEGGFFAGMPGYAKVLLGLAIVLLVVFDFKFTGGAITYAILNMLGRRGGSGGGGGGRGGGGSSGGGGASR</sequence>
<keyword evidence="2" id="KW-0472">Membrane</keyword>
<gene>
    <name evidence="5" type="ORF">FPL14_19425</name>
</gene>
<evidence type="ECO:0000313" key="6">
    <source>
        <dbReference type="Proteomes" id="UP000515679"/>
    </source>
</evidence>
<protein>
    <submittedName>
        <fullName evidence="5">TPM domain-containing protein</fullName>
    </submittedName>
</protein>
<keyword evidence="2" id="KW-1133">Transmembrane helix</keyword>
<feature type="signal peptide" evidence="3">
    <location>
        <begin position="1"/>
        <end position="33"/>
    </location>
</feature>
<evidence type="ECO:0000256" key="1">
    <source>
        <dbReference type="SAM" id="MobiDB-lite"/>
    </source>
</evidence>
<organism evidence="5 6">
    <name type="scientific">Cohnella cholangitidis</name>
    <dbReference type="NCBI Taxonomy" id="2598458"/>
    <lineage>
        <taxon>Bacteria</taxon>
        <taxon>Bacillati</taxon>
        <taxon>Bacillota</taxon>
        <taxon>Bacilli</taxon>
        <taxon>Bacillales</taxon>
        <taxon>Paenibacillaceae</taxon>
        <taxon>Cohnella</taxon>
    </lineage>
</organism>
<proteinExistence type="predicted"/>